<evidence type="ECO:0000313" key="3">
    <source>
        <dbReference type="Proteomes" id="UP000542674"/>
    </source>
</evidence>
<dbReference type="EMBL" id="JACHJS010000001">
    <property type="protein sequence ID" value="MBB4963710.1"/>
    <property type="molecule type" value="Genomic_DNA"/>
</dbReference>
<dbReference type="AlphaFoldDB" id="A0A7W7WTZ3"/>
<comment type="caution">
    <text evidence="2">The sequence shown here is derived from an EMBL/GenBank/DDBJ whole genome shotgun (WGS) entry which is preliminary data.</text>
</comment>
<reference evidence="2 3" key="1">
    <citation type="submission" date="2020-08" db="EMBL/GenBank/DDBJ databases">
        <title>Sequencing the genomes of 1000 actinobacteria strains.</title>
        <authorList>
            <person name="Klenk H.-P."/>
        </authorList>
    </citation>
    <scope>NUCLEOTIDE SEQUENCE [LARGE SCALE GENOMIC DNA]</scope>
    <source>
        <strain evidence="2 3">DSM 45084</strain>
    </source>
</reference>
<dbReference type="Proteomes" id="UP000542674">
    <property type="component" value="Unassembled WGS sequence"/>
</dbReference>
<dbReference type="RefSeq" id="WP_184666459.1">
    <property type="nucleotide sequence ID" value="NZ_BAABAI010000034.1"/>
</dbReference>
<organism evidence="2 3">
    <name type="scientific">Saccharothrix violaceirubra</name>
    <dbReference type="NCBI Taxonomy" id="413306"/>
    <lineage>
        <taxon>Bacteria</taxon>
        <taxon>Bacillati</taxon>
        <taxon>Actinomycetota</taxon>
        <taxon>Actinomycetes</taxon>
        <taxon>Pseudonocardiales</taxon>
        <taxon>Pseudonocardiaceae</taxon>
        <taxon>Saccharothrix</taxon>
    </lineage>
</organism>
<name>A0A7W7WTZ3_9PSEU</name>
<sequence>MSVTDEKNTTGTLSAETVDLDSVELAGSVEETTPAEAVTAEAEAVVSNAALLAAAKPKGPRQGGDGDEVEDGPYKPHSPEPATPLN</sequence>
<accession>A0A7W7WTZ3</accession>
<keyword evidence="3" id="KW-1185">Reference proteome</keyword>
<gene>
    <name evidence="2" type="ORF">F4559_001069</name>
</gene>
<proteinExistence type="predicted"/>
<feature type="region of interest" description="Disordered" evidence="1">
    <location>
        <begin position="53"/>
        <end position="86"/>
    </location>
</feature>
<protein>
    <submittedName>
        <fullName evidence="2">Uncharacterized protein</fullName>
    </submittedName>
</protein>
<evidence type="ECO:0000256" key="1">
    <source>
        <dbReference type="SAM" id="MobiDB-lite"/>
    </source>
</evidence>
<evidence type="ECO:0000313" key="2">
    <source>
        <dbReference type="EMBL" id="MBB4963710.1"/>
    </source>
</evidence>